<dbReference type="Gene3D" id="2.30.110.10">
    <property type="entry name" value="Electron Transport, Fmn-binding Protein, Chain A"/>
    <property type="match status" value="1"/>
</dbReference>
<dbReference type="Pfam" id="PF04075">
    <property type="entry name" value="F420H2_quin_red"/>
    <property type="match status" value="1"/>
</dbReference>
<organism evidence="1 2">
    <name type="scientific">Kouleothrix aurantiaca</name>
    <dbReference type="NCBI Taxonomy" id="186479"/>
    <lineage>
        <taxon>Bacteria</taxon>
        <taxon>Bacillati</taxon>
        <taxon>Chloroflexota</taxon>
        <taxon>Chloroflexia</taxon>
        <taxon>Chloroflexales</taxon>
        <taxon>Roseiflexineae</taxon>
        <taxon>Roseiflexaceae</taxon>
        <taxon>Kouleothrix</taxon>
    </lineage>
</organism>
<dbReference type="EMBL" id="LJCR01000048">
    <property type="protein sequence ID" value="KPV54500.1"/>
    <property type="molecule type" value="Genomic_DNA"/>
</dbReference>
<protein>
    <recommendedName>
        <fullName evidence="3">Nitroreductase</fullName>
    </recommendedName>
</protein>
<dbReference type="GO" id="GO:0016491">
    <property type="term" value="F:oxidoreductase activity"/>
    <property type="evidence" value="ECO:0007669"/>
    <property type="project" value="InterPro"/>
</dbReference>
<name>A0A0P9DG16_9CHLR</name>
<dbReference type="InterPro" id="IPR004378">
    <property type="entry name" value="F420H2_quin_Rdtase"/>
</dbReference>
<dbReference type="AlphaFoldDB" id="A0A0P9DG16"/>
<gene>
    <name evidence="1" type="ORF">SE17_03390</name>
</gene>
<accession>A0A0P9DG16</accession>
<keyword evidence="2" id="KW-1185">Reference proteome</keyword>
<sequence length="122" mass="13410">MDAAVEHALTTDRLIDITTAGAKTENPHRIEIAFHNFDGALYITGLPGKRDWYANMVAHPQFIFHLKQSVQADLAATATPVTDEATRRAVLARVVANWSRQNELEAFVQSSPLVEVRLDGGA</sequence>
<evidence type="ECO:0000313" key="1">
    <source>
        <dbReference type="EMBL" id="KPV54500.1"/>
    </source>
</evidence>
<evidence type="ECO:0008006" key="3">
    <source>
        <dbReference type="Google" id="ProtNLM"/>
    </source>
</evidence>
<proteinExistence type="predicted"/>
<reference evidence="1 2" key="1">
    <citation type="submission" date="2015-09" db="EMBL/GenBank/DDBJ databases">
        <title>Draft genome sequence of Kouleothrix aurantiaca JCM 19913.</title>
        <authorList>
            <person name="Hemp J."/>
        </authorList>
    </citation>
    <scope>NUCLEOTIDE SEQUENCE [LARGE SCALE GENOMIC DNA]</scope>
    <source>
        <strain evidence="1 2">COM-B</strain>
    </source>
</reference>
<comment type="caution">
    <text evidence="1">The sequence shown here is derived from an EMBL/GenBank/DDBJ whole genome shotgun (WGS) entry which is preliminary data.</text>
</comment>
<dbReference type="Proteomes" id="UP000050509">
    <property type="component" value="Unassembled WGS sequence"/>
</dbReference>
<dbReference type="InterPro" id="IPR012349">
    <property type="entry name" value="Split_barrel_FMN-bd"/>
</dbReference>
<evidence type="ECO:0000313" key="2">
    <source>
        <dbReference type="Proteomes" id="UP000050509"/>
    </source>
</evidence>